<sequence>MRVLFPVKGTDELIFLQSIQHGQNYTIHRLFSTRRRRRRTQTT</sequence>
<dbReference type="Gramene" id="rna27184">
    <property type="protein sequence ID" value="RHN64371.1"/>
    <property type="gene ID" value="gene27184"/>
</dbReference>
<dbReference type="Proteomes" id="UP000265566">
    <property type="component" value="Chromosome 4"/>
</dbReference>
<comment type="caution">
    <text evidence="1">The sequence shown here is derived from an EMBL/GenBank/DDBJ whole genome shotgun (WGS) entry which is preliminary data.</text>
</comment>
<organism evidence="1 2">
    <name type="scientific">Medicago truncatula</name>
    <name type="common">Barrel medic</name>
    <name type="synonym">Medicago tribuloides</name>
    <dbReference type="NCBI Taxonomy" id="3880"/>
    <lineage>
        <taxon>Eukaryota</taxon>
        <taxon>Viridiplantae</taxon>
        <taxon>Streptophyta</taxon>
        <taxon>Embryophyta</taxon>
        <taxon>Tracheophyta</taxon>
        <taxon>Spermatophyta</taxon>
        <taxon>Magnoliopsida</taxon>
        <taxon>eudicotyledons</taxon>
        <taxon>Gunneridae</taxon>
        <taxon>Pentapetalae</taxon>
        <taxon>rosids</taxon>
        <taxon>fabids</taxon>
        <taxon>Fabales</taxon>
        <taxon>Fabaceae</taxon>
        <taxon>Papilionoideae</taxon>
        <taxon>50 kb inversion clade</taxon>
        <taxon>NPAAA clade</taxon>
        <taxon>Hologalegina</taxon>
        <taxon>IRL clade</taxon>
        <taxon>Trifolieae</taxon>
        <taxon>Medicago</taxon>
    </lineage>
</organism>
<reference evidence="2" key="1">
    <citation type="journal article" date="2018" name="Nat. Plants">
        <title>Whole-genome landscape of Medicago truncatula symbiotic genes.</title>
        <authorList>
            <person name="Pecrix Y."/>
            <person name="Staton S.E."/>
            <person name="Sallet E."/>
            <person name="Lelandais-Briere C."/>
            <person name="Moreau S."/>
            <person name="Carrere S."/>
            <person name="Blein T."/>
            <person name="Jardinaud M.F."/>
            <person name="Latrasse D."/>
            <person name="Zouine M."/>
            <person name="Zahm M."/>
            <person name="Kreplak J."/>
            <person name="Mayjonade B."/>
            <person name="Satge C."/>
            <person name="Perez M."/>
            <person name="Cauet S."/>
            <person name="Marande W."/>
            <person name="Chantry-Darmon C."/>
            <person name="Lopez-Roques C."/>
            <person name="Bouchez O."/>
            <person name="Berard A."/>
            <person name="Debelle F."/>
            <person name="Munos S."/>
            <person name="Bendahmane A."/>
            <person name="Berges H."/>
            <person name="Niebel A."/>
            <person name="Buitink J."/>
            <person name="Frugier F."/>
            <person name="Benhamed M."/>
            <person name="Crespi M."/>
            <person name="Gouzy J."/>
            <person name="Gamas P."/>
        </authorList>
    </citation>
    <scope>NUCLEOTIDE SEQUENCE [LARGE SCALE GENOMIC DNA]</scope>
    <source>
        <strain evidence="2">cv. Jemalong A17</strain>
    </source>
</reference>
<evidence type="ECO:0000313" key="1">
    <source>
        <dbReference type="EMBL" id="RHN64371.1"/>
    </source>
</evidence>
<dbReference type="AlphaFoldDB" id="A0A396IHN4"/>
<name>A0A396IHN4_MEDTR</name>
<evidence type="ECO:0000313" key="2">
    <source>
        <dbReference type="Proteomes" id="UP000265566"/>
    </source>
</evidence>
<accession>A0A396IHN4</accession>
<gene>
    <name evidence="1" type="ORF">MtrunA17_Chr4g0068401</name>
</gene>
<dbReference type="EMBL" id="PSQE01000004">
    <property type="protein sequence ID" value="RHN64371.1"/>
    <property type="molecule type" value="Genomic_DNA"/>
</dbReference>
<protein>
    <submittedName>
        <fullName evidence="1">Uncharacterized protein</fullName>
    </submittedName>
</protein>
<proteinExistence type="predicted"/>